<dbReference type="PANTHER" id="PTHR30149">
    <property type="entry name" value="HYDROGENASE PROTEIN ASSEMBLY PROTEIN HYPD"/>
    <property type="match status" value="1"/>
</dbReference>
<protein>
    <submittedName>
        <fullName evidence="4">[NiFe] hydrogenase metallocenter assembly protein HypD</fullName>
    </submittedName>
</protein>
<dbReference type="Gene3D" id="6.10.20.100">
    <property type="match status" value="1"/>
</dbReference>
<evidence type="ECO:0000256" key="3">
    <source>
        <dbReference type="ARBA" id="ARBA00023004"/>
    </source>
</evidence>
<dbReference type="GO" id="GO:0051539">
    <property type="term" value="F:4 iron, 4 sulfur cluster binding"/>
    <property type="evidence" value="ECO:0007669"/>
    <property type="project" value="TreeGrafter"/>
</dbReference>
<dbReference type="Pfam" id="PF01924">
    <property type="entry name" value="HypD"/>
    <property type="match status" value="1"/>
</dbReference>
<dbReference type="GO" id="GO:0005506">
    <property type="term" value="F:iron ion binding"/>
    <property type="evidence" value="ECO:0007669"/>
    <property type="project" value="TreeGrafter"/>
</dbReference>
<keyword evidence="3" id="KW-0408">Iron</keyword>
<comment type="similarity">
    <text evidence="1">Belongs to the HypD family.</text>
</comment>
<gene>
    <name evidence="4" type="ORF">DBT_0142</name>
</gene>
<dbReference type="InterPro" id="IPR042244">
    <property type="entry name" value="HypD_2_sf"/>
</dbReference>
<dbReference type="PATRIC" id="fig|1156395.6.peg.139"/>
<dbReference type="GO" id="GO:0070025">
    <property type="term" value="F:carbon monoxide binding"/>
    <property type="evidence" value="ECO:0007669"/>
    <property type="project" value="TreeGrafter"/>
</dbReference>
<dbReference type="STRING" id="1156395.DBT_0142"/>
<proteinExistence type="inferred from homology"/>
<dbReference type="InterPro" id="IPR042243">
    <property type="entry name" value="HypD_1"/>
</dbReference>
<reference evidence="4 5" key="1">
    <citation type="submission" date="2016-06" db="EMBL/GenBank/DDBJ databases">
        <title>Respiratory ammonification of nitrate coupled to the oxidation of elemental sulfur in deep-sea autotrophic thermophilic bacteria.</title>
        <authorList>
            <person name="Slobodkina G.B."/>
            <person name="Mardanov A.V."/>
            <person name="Ravin N.V."/>
            <person name="Frolova A.A."/>
            <person name="Viryasiv M.B."/>
            <person name="Chernyh N.A."/>
            <person name="Bonch-Osmolovskaya E.A."/>
            <person name="Slobodkin A.I."/>
        </authorList>
    </citation>
    <scope>NUCLEOTIDE SEQUENCE [LARGE SCALE GENOMIC DNA]</scope>
    <source>
        <strain evidence="4 5">S69</strain>
    </source>
</reference>
<evidence type="ECO:0000256" key="2">
    <source>
        <dbReference type="ARBA" id="ARBA00022723"/>
    </source>
</evidence>
<evidence type="ECO:0000313" key="5">
    <source>
        <dbReference type="Proteomes" id="UP000093080"/>
    </source>
</evidence>
<organism evidence="4 5">
    <name type="scientific">Dissulfuribacter thermophilus</name>
    <dbReference type="NCBI Taxonomy" id="1156395"/>
    <lineage>
        <taxon>Bacteria</taxon>
        <taxon>Pseudomonadati</taxon>
        <taxon>Thermodesulfobacteriota</taxon>
        <taxon>Dissulfuribacteria</taxon>
        <taxon>Dissulfuribacterales</taxon>
        <taxon>Dissulfuribacteraceae</taxon>
        <taxon>Dissulfuribacter</taxon>
    </lineage>
</organism>
<comment type="caution">
    <text evidence="4">The sequence shown here is derived from an EMBL/GenBank/DDBJ whole genome shotgun (WGS) entry which is preliminary data.</text>
</comment>
<dbReference type="Proteomes" id="UP000093080">
    <property type="component" value="Unassembled WGS sequence"/>
</dbReference>
<dbReference type="Gene3D" id="3.40.50.11750">
    <property type="entry name" value="HypD, alpha/beta domain 1"/>
    <property type="match status" value="2"/>
</dbReference>
<name>A0A1B9F916_9BACT</name>
<keyword evidence="2" id="KW-0479">Metal-binding</keyword>
<dbReference type="InterPro" id="IPR002780">
    <property type="entry name" value="Hyd_form_HypD"/>
</dbReference>
<dbReference type="RefSeq" id="WP_067615429.1">
    <property type="nucleotide sequence ID" value="NZ_MAGO01000001.1"/>
</dbReference>
<dbReference type="PIRSF" id="PIRSF005622">
    <property type="entry name" value="Hydrgn_mat_hypD"/>
    <property type="match status" value="1"/>
</dbReference>
<accession>A0A1B9F916</accession>
<evidence type="ECO:0000256" key="1">
    <source>
        <dbReference type="ARBA" id="ARBA00007888"/>
    </source>
</evidence>
<dbReference type="PANTHER" id="PTHR30149:SF0">
    <property type="entry name" value="HYDROGENASE MATURATION FACTOR HYPD"/>
    <property type="match status" value="1"/>
</dbReference>
<dbReference type="AlphaFoldDB" id="A0A1B9F916"/>
<evidence type="ECO:0000313" key="4">
    <source>
        <dbReference type="EMBL" id="OCC16325.1"/>
    </source>
</evidence>
<dbReference type="EMBL" id="MAGO01000001">
    <property type="protein sequence ID" value="OCC16325.1"/>
    <property type="molecule type" value="Genomic_DNA"/>
</dbReference>
<sequence>MKWQNTFDPFRSRETVKGLHKVLLREVERPVRIMEVCGTHTMSIFQHGLRELFPEKLKMISGPGCPVCVTSQGDIDTMIGLSREPNCRLVSFGDMLRVPGSNGSLRDAMAQGAKVHIVYSPMDALEIAKKFSDDEVVFLGIGFETTAPSIAATIIRAKKEKIKNFSVLSTMKLMPPALHSLFSQEDVEVDGLLCPGHVSAIIGARAYVPISEEFKIPCVIAGFEPADILAALILLIRQIKNGESKVENAYERAVSWDGNERALEIVKKVFYPVDVTWRGIGVIPQSGLSIRKEFEEFCARKKLGLKIKELPEPKGCRCGEVLKGAITPPMCPLFKKACTPATPVGPCMVSSEGICHAYYRYGFADNDSGG</sequence>
<dbReference type="OrthoDB" id="9770424at2"/>
<keyword evidence="5" id="KW-1185">Reference proteome</keyword>
<dbReference type="GO" id="GO:0051604">
    <property type="term" value="P:protein maturation"/>
    <property type="evidence" value="ECO:0007669"/>
    <property type="project" value="TreeGrafter"/>
</dbReference>
<dbReference type="NCBIfam" id="TIGR00075">
    <property type="entry name" value="hypD"/>
    <property type="match status" value="1"/>
</dbReference>